<keyword evidence="11" id="KW-1185">Reference proteome</keyword>
<dbReference type="CDD" id="cd00082">
    <property type="entry name" value="HisKA"/>
    <property type="match status" value="1"/>
</dbReference>
<keyword evidence="6" id="KW-0175">Coiled coil</keyword>
<sequence length="1036" mass="118955">MLNEPGFAQTILNTVASLILVLDTEGRIKVFNRRCQEKTGYSFEEVENQSFWDILILESERTFIRSEFKKVIEKGGGPPQFQNVWQTKSKDQIMILWNNAYLVDKEGKLEYILGAGTDITEEILAKEAFETQSIFETYLNSFSRKLNFASYEDVPKTLKASLAEMANRMGARFASILNLSLPAISWEEMEKTDYSFYTDWMYQNSQEFQLESFLVREIFSRITDNKVVLVGKDKIIEVGLPDQAIHWIFVPVKNSNQVLCFYSDRFNFSPSQFTTPLRLYCDLFGNGLDRITFDRRLREERDFLNKVMAISVDGIAILNPTGRIIYANRSSEKILGLERKEGDVTRYNSPKFGYKTLDGNPFPEDNQPFAVVCKTKQPVENIIQIISWEGGSEKTISVTGAPILKESGEIEMVVFFISDISSKLLQEKKLKESEARLRLAVDVAKIGIWEWDISNDYFLGSERLYELYFVPKDRLPNFESFRNLVYTEDKNIFNEIIEQALSENDRAIYLQYRFVDKAQKIHWMEGYVKVSESEKQSRRMIGVVRDITSRMNFERELKESESRFQAFYQITTEAIWISDSNFSRIVDANPAFFSRFGYAEDELDSIDISGLFARESWDLILKEGFTENTSVNLFACEKAGTLFPVSVKTRAIYDKGVVRTAVSMQDLTFHKVIDELRTYNGEILRKNDLIEKQKQDLVDAMQKLQLAQAQLVQSEKMAALGHLIAGIAHEINNPIGAIQASNENLRTAQMGFPERIRSLKEIYSVIDYDTLDDMMNLLSDSYNTSDFISGLEARNKKKILIQALKEKSIEDAESIADSAIDLGIHEVILKYIKLLQHPHSPEILEIIFRQIQSLNMSKTIQVAVDRASKIIYALKNYSHFDQEGVPIPGNITEGINTVLTIYQDKIRRGVEVIRNFESSPSIYCYPDDLLHVWTNIIFNALQAMNFKGSLVIRTFCTDNHLVVSIMDTGPGIPEEHREKIFEPFFTTKAPGEGSGLGLDIVKRVIARHKGEIKIDSEPGRTEFRIYLPMDLHLREK</sequence>
<dbReference type="NCBIfam" id="TIGR00229">
    <property type="entry name" value="sensory_box"/>
    <property type="match status" value="3"/>
</dbReference>
<dbReference type="PROSITE" id="PS50113">
    <property type="entry name" value="PAC"/>
    <property type="match status" value="2"/>
</dbReference>
<evidence type="ECO:0000256" key="3">
    <source>
        <dbReference type="ARBA" id="ARBA00022553"/>
    </source>
</evidence>
<dbReference type="InterPro" id="IPR004358">
    <property type="entry name" value="Sig_transdc_His_kin-like_C"/>
</dbReference>
<dbReference type="InterPro" id="IPR035965">
    <property type="entry name" value="PAS-like_dom_sf"/>
</dbReference>
<dbReference type="InterPro" id="IPR003594">
    <property type="entry name" value="HATPase_dom"/>
</dbReference>
<dbReference type="InterPro" id="IPR003661">
    <property type="entry name" value="HisK_dim/P_dom"/>
</dbReference>
<dbReference type="Pfam" id="PF02518">
    <property type="entry name" value="HATPase_c"/>
    <property type="match status" value="1"/>
</dbReference>
<evidence type="ECO:0000259" key="8">
    <source>
        <dbReference type="PROSITE" id="PS50112"/>
    </source>
</evidence>
<feature type="domain" description="PAS" evidence="8">
    <location>
        <begin position="560"/>
        <end position="603"/>
    </location>
</feature>
<evidence type="ECO:0000256" key="1">
    <source>
        <dbReference type="ARBA" id="ARBA00000085"/>
    </source>
</evidence>
<dbReference type="SUPFAM" id="SSF55874">
    <property type="entry name" value="ATPase domain of HSP90 chaperone/DNA topoisomerase II/histidine kinase"/>
    <property type="match status" value="1"/>
</dbReference>
<dbReference type="Gene3D" id="3.30.565.10">
    <property type="entry name" value="Histidine kinase-like ATPase, C-terminal domain"/>
    <property type="match status" value="1"/>
</dbReference>
<feature type="coiled-coil region" evidence="6">
    <location>
        <begin position="687"/>
        <end position="717"/>
    </location>
</feature>
<keyword evidence="5" id="KW-0418">Kinase</keyword>
<dbReference type="EMBL" id="AP025029">
    <property type="protein sequence ID" value="BDA80822.1"/>
    <property type="molecule type" value="Genomic_DNA"/>
</dbReference>
<dbReference type="SMART" id="SM00086">
    <property type="entry name" value="PAC"/>
    <property type="match status" value="3"/>
</dbReference>
<feature type="domain" description="PAC" evidence="9">
    <location>
        <begin position="379"/>
        <end position="432"/>
    </location>
</feature>
<keyword evidence="3" id="KW-0597">Phosphoprotein</keyword>
<evidence type="ECO:0000313" key="10">
    <source>
        <dbReference type="EMBL" id="BDA80822.1"/>
    </source>
</evidence>
<evidence type="ECO:0000259" key="9">
    <source>
        <dbReference type="PROSITE" id="PS50113"/>
    </source>
</evidence>
<gene>
    <name evidence="10" type="ORF">LPTSP3_g37520</name>
</gene>
<feature type="domain" description="PAS" evidence="8">
    <location>
        <begin position="11"/>
        <end position="75"/>
    </location>
</feature>
<dbReference type="PANTHER" id="PTHR43304">
    <property type="entry name" value="PHYTOCHROME-LIKE PROTEIN CPH1"/>
    <property type="match status" value="1"/>
</dbReference>
<dbReference type="SUPFAM" id="SSF55785">
    <property type="entry name" value="PYP-like sensor domain (PAS domain)"/>
    <property type="match status" value="4"/>
</dbReference>
<evidence type="ECO:0000256" key="5">
    <source>
        <dbReference type="ARBA" id="ARBA00022777"/>
    </source>
</evidence>
<dbReference type="InterPro" id="IPR000700">
    <property type="entry name" value="PAS-assoc_C"/>
</dbReference>
<dbReference type="Gene3D" id="1.10.287.130">
    <property type="match status" value="1"/>
</dbReference>
<feature type="domain" description="Histidine kinase" evidence="7">
    <location>
        <begin position="864"/>
        <end position="1031"/>
    </location>
</feature>
<evidence type="ECO:0000259" key="7">
    <source>
        <dbReference type="PROSITE" id="PS50109"/>
    </source>
</evidence>
<dbReference type="EC" id="2.7.13.3" evidence="2"/>
<dbReference type="PROSITE" id="PS50112">
    <property type="entry name" value="PAS"/>
    <property type="match status" value="3"/>
</dbReference>
<dbReference type="SUPFAM" id="SSF47384">
    <property type="entry name" value="Homodimeric domain of signal transducing histidine kinase"/>
    <property type="match status" value="1"/>
</dbReference>
<name>A0ABN6KKZ5_9LEPT</name>
<dbReference type="PRINTS" id="PR00344">
    <property type="entry name" value="BCTRLSENSOR"/>
</dbReference>
<accession>A0ABN6KKZ5</accession>
<reference evidence="10 11" key="1">
    <citation type="submission" date="2021-08" db="EMBL/GenBank/DDBJ databases">
        <title>Complete genome sequence of Leptospira kobayashii strain E30.</title>
        <authorList>
            <person name="Nakao R."/>
            <person name="Nakamura S."/>
            <person name="Masuzawa T."/>
            <person name="Koizumi N."/>
        </authorList>
    </citation>
    <scope>NUCLEOTIDE SEQUENCE [LARGE SCALE GENOMIC DNA]</scope>
    <source>
        <strain evidence="10 11">E30</strain>
    </source>
</reference>
<protein>
    <recommendedName>
        <fullName evidence="2">histidine kinase</fullName>
        <ecNumber evidence="2">2.7.13.3</ecNumber>
    </recommendedName>
</protein>
<dbReference type="PANTHER" id="PTHR43304:SF1">
    <property type="entry name" value="PAC DOMAIN-CONTAINING PROTEIN"/>
    <property type="match status" value="1"/>
</dbReference>
<comment type="catalytic activity">
    <reaction evidence="1">
        <text>ATP + protein L-histidine = ADP + protein N-phospho-L-histidine.</text>
        <dbReference type="EC" id="2.7.13.3"/>
    </reaction>
</comment>
<dbReference type="InterPro" id="IPR000014">
    <property type="entry name" value="PAS"/>
</dbReference>
<dbReference type="CDD" id="cd00130">
    <property type="entry name" value="PAS"/>
    <property type="match status" value="2"/>
</dbReference>
<dbReference type="SMART" id="SM00387">
    <property type="entry name" value="HATPase_c"/>
    <property type="match status" value="1"/>
</dbReference>
<dbReference type="Pfam" id="PF13426">
    <property type="entry name" value="PAS_9"/>
    <property type="match status" value="3"/>
</dbReference>
<evidence type="ECO:0000313" key="11">
    <source>
        <dbReference type="Proteomes" id="UP000245263"/>
    </source>
</evidence>
<feature type="domain" description="PAC" evidence="9">
    <location>
        <begin position="508"/>
        <end position="559"/>
    </location>
</feature>
<dbReference type="InterPro" id="IPR036097">
    <property type="entry name" value="HisK_dim/P_sf"/>
</dbReference>
<evidence type="ECO:0000256" key="4">
    <source>
        <dbReference type="ARBA" id="ARBA00022679"/>
    </source>
</evidence>
<dbReference type="InterPro" id="IPR052162">
    <property type="entry name" value="Sensor_kinase/Photoreceptor"/>
</dbReference>
<dbReference type="SMART" id="SM00091">
    <property type="entry name" value="PAS"/>
    <property type="match status" value="4"/>
</dbReference>
<dbReference type="Pfam" id="PF08447">
    <property type="entry name" value="PAS_3"/>
    <property type="match status" value="1"/>
</dbReference>
<keyword evidence="4" id="KW-0808">Transferase</keyword>
<dbReference type="PROSITE" id="PS50109">
    <property type="entry name" value="HIS_KIN"/>
    <property type="match status" value="1"/>
</dbReference>
<dbReference type="InterPro" id="IPR013655">
    <property type="entry name" value="PAS_fold_3"/>
</dbReference>
<evidence type="ECO:0000256" key="6">
    <source>
        <dbReference type="SAM" id="Coils"/>
    </source>
</evidence>
<feature type="domain" description="PAS" evidence="8">
    <location>
        <begin position="300"/>
        <end position="341"/>
    </location>
</feature>
<dbReference type="InterPro" id="IPR005467">
    <property type="entry name" value="His_kinase_dom"/>
</dbReference>
<dbReference type="InterPro" id="IPR036890">
    <property type="entry name" value="HATPase_C_sf"/>
</dbReference>
<dbReference type="InterPro" id="IPR001610">
    <property type="entry name" value="PAC"/>
</dbReference>
<evidence type="ECO:0000256" key="2">
    <source>
        <dbReference type="ARBA" id="ARBA00012438"/>
    </source>
</evidence>
<dbReference type="Gene3D" id="3.30.450.20">
    <property type="entry name" value="PAS domain"/>
    <property type="match status" value="4"/>
</dbReference>
<proteinExistence type="predicted"/>
<organism evidence="10 11">
    <name type="scientific">Leptospira kobayashii</name>
    <dbReference type="NCBI Taxonomy" id="1917830"/>
    <lineage>
        <taxon>Bacteria</taxon>
        <taxon>Pseudomonadati</taxon>
        <taxon>Spirochaetota</taxon>
        <taxon>Spirochaetia</taxon>
        <taxon>Leptospirales</taxon>
        <taxon>Leptospiraceae</taxon>
        <taxon>Leptospira</taxon>
    </lineage>
</organism>
<dbReference type="Proteomes" id="UP000245263">
    <property type="component" value="Chromosome 2"/>
</dbReference>